<proteinExistence type="predicted"/>
<name>A0ACC1LJA2_9FUNG</name>
<dbReference type="EMBL" id="JANBUP010000791">
    <property type="protein sequence ID" value="KAJ2810145.1"/>
    <property type="molecule type" value="Genomic_DNA"/>
</dbReference>
<evidence type="ECO:0000313" key="1">
    <source>
        <dbReference type="EMBL" id="KAJ2810145.1"/>
    </source>
</evidence>
<keyword evidence="2" id="KW-1185">Reference proteome</keyword>
<dbReference type="Proteomes" id="UP001140096">
    <property type="component" value="Unassembled WGS sequence"/>
</dbReference>
<sequence length="444" mass="50690">LTDDYNTGVTALPIAIECMEINGPDHTCLTPIPIMMAETLVELKLSPMADEVRWKLFEGLSDLDLTENGSDPSKPPLTFSSLKSLVVDYTSLFRRLKHRPGVIVPTESDEDREERNYRRWRRENPGCSYFSYTNESEEEDSDSLLMPSYLGVGRKNKVRNLCFEDVKEKMDKRFDVLPTYDTPTFPVLTSLEFRHTTSLINLNMFAASPISSLVICCWPVCLIHLLDLSVFSDLRRLSLRYITTMHTYSKDEIDGVFSTVCSSLQHLTIAIDLGKYSQLNFSKPLFADSLVSLTLEGELRQHEMEYILPKFPNLRTFSVCAIFCEPIFSVPELVTTYRCMSAKHTFTSLNSSLRILEVYGKRYFTGYDGWNCIPKPQRIMAPELDHYRGMLVSFVCRLPALDMLRVGAQSVDGVNESIGAIVDTKVGPKHIRQLKHIRVRPLDY</sequence>
<evidence type="ECO:0000313" key="2">
    <source>
        <dbReference type="Proteomes" id="UP001140096"/>
    </source>
</evidence>
<feature type="non-terminal residue" evidence="1">
    <location>
        <position position="1"/>
    </location>
</feature>
<protein>
    <submittedName>
        <fullName evidence="1">Uncharacterized protein</fullName>
    </submittedName>
</protein>
<gene>
    <name evidence="1" type="ORF">H4S07_002840</name>
</gene>
<organism evidence="1 2">
    <name type="scientific">Coemansia furcata</name>
    <dbReference type="NCBI Taxonomy" id="417177"/>
    <lineage>
        <taxon>Eukaryota</taxon>
        <taxon>Fungi</taxon>
        <taxon>Fungi incertae sedis</taxon>
        <taxon>Zoopagomycota</taxon>
        <taxon>Kickxellomycotina</taxon>
        <taxon>Kickxellomycetes</taxon>
        <taxon>Kickxellales</taxon>
        <taxon>Kickxellaceae</taxon>
        <taxon>Coemansia</taxon>
    </lineage>
</organism>
<accession>A0ACC1LJA2</accession>
<reference evidence="1" key="1">
    <citation type="submission" date="2022-07" db="EMBL/GenBank/DDBJ databases">
        <title>Phylogenomic reconstructions and comparative analyses of Kickxellomycotina fungi.</title>
        <authorList>
            <person name="Reynolds N.K."/>
            <person name="Stajich J.E."/>
            <person name="Barry K."/>
            <person name="Grigoriev I.V."/>
            <person name="Crous P."/>
            <person name="Smith M.E."/>
        </authorList>
    </citation>
    <scope>NUCLEOTIDE SEQUENCE</scope>
    <source>
        <strain evidence="1">CBS 102833</strain>
    </source>
</reference>
<comment type="caution">
    <text evidence="1">The sequence shown here is derived from an EMBL/GenBank/DDBJ whole genome shotgun (WGS) entry which is preliminary data.</text>
</comment>